<dbReference type="Proteomes" id="UP000536179">
    <property type="component" value="Unassembled WGS sequence"/>
</dbReference>
<dbReference type="PANTHER" id="PTHR43461">
    <property type="entry name" value="TRANSMEMBRANE PROTEIN 256"/>
    <property type="match status" value="1"/>
</dbReference>
<dbReference type="EMBL" id="JACHXU010000010">
    <property type="protein sequence ID" value="MBB3207408.1"/>
    <property type="molecule type" value="Genomic_DNA"/>
</dbReference>
<dbReference type="GO" id="GO:0005886">
    <property type="term" value="C:plasma membrane"/>
    <property type="evidence" value="ECO:0007669"/>
    <property type="project" value="TreeGrafter"/>
</dbReference>
<comment type="similarity">
    <text evidence="2">Belongs to the UPF0382 family.</text>
</comment>
<dbReference type="InterPro" id="IPR006696">
    <property type="entry name" value="DUF423"/>
</dbReference>
<evidence type="ECO:0000256" key="3">
    <source>
        <dbReference type="ARBA" id="ARBA00022692"/>
    </source>
</evidence>
<evidence type="ECO:0000313" key="7">
    <source>
        <dbReference type="EMBL" id="MBB3207408.1"/>
    </source>
</evidence>
<proteinExistence type="inferred from homology"/>
<evidence type="ECO:0000256" key="2">
    <source>
        <dbReference type="ARBA" id="ARBA00009694"/>
    </source>
</evidence>
<comment type="subcellular location">
    <subcellularLocation>
        <location evidence="1">Membrane</location>
        <topology evidence="1">Multi-pass membrane protein</topology>
    </subcellularLocation>
</comment>
<dbReference type="Pfam" id="PF04241">
    <property type="entry name" value="DUF423"/>
    <property type="match status" value="1"/>
</dbReference>
<feature type="transmembrane region" description="Helical" evidence="6">
    <location>
        <begin position="70"/>
        <end position="89"/>
    </location>
</feature>
<protein>
    <submittedName>
        <fullName evidence="7">Uncharacterized membrane protein YgdD (TMEM256/DUF423 family)</fullName>
    </submittedName>
</protein>
<dbReference type="PANTHER" id="PTHR43461:SF1">
    <property type="entry name" value="TRANSMEMBRANE PROTEIN 256"/>
    <property type="match status" value="1"/>
</dbReference>
<reference evidence="7 8" key="1">
    <citation type="submission" date="2020-08" db="EMBL/GenBank/DDBJ databases">
        <title>Genomic Encyclopedia of Type Strains, Phase III (KMG-III): the genomes of soil and plant-associated and newly described type strains.</title>
        <authorList>
            <person name="Whitman W."/>
        </authorList>
    </citation>
    <scope>NUCLEOTIDE SEQUENCE [LARGE SCALE GENOMIC DNA]</scope>
    <source>
        <strain evidence="7 8">CECT 8075</strain>
    </source>
</reference>
<sequence length="151" mass="16306">MSGNDLPAACGAVPSDDRTQTRMLRIAAIAGMLAVLIGAFGAHGLPDRLAEFSMDEETFARRLAQFDTGARYHLAHAIVLLVMVALPVQRTRLFRIAFGLILIGIVLFSGSLYVLVLTNTPWLGAITPIGGTCWIIGWCSLAFTKFSNRNA</sequence>
<evidence type="ECO:0000256" key="5">
    <source>
        <dbReference type="ARBA" id="ARBA00023136"/>
    </source>
</evidence>
<evidence type="ECO:0000256" key="6">
    <source>
        <dbReference type="SAM" id="Phobius"/>
    </source>
</evidence>
<gene>
    <name evidence="7" type="ORF">FHS27_003229</name>
</gene>
<feature type="transmembrane region" description="Helical" evidence="6">
    <location>
        <begin position="26"/>
        <end position="45"/>
    </location>
</feature>
<feature type="transmembrane region" description="Helical" evidence="6">
    <location>
        <begin position="122"/>
        <end position="143"/>
    </location>
</feature>
<keyword evidence="3 6" id="KW-0812">Transmembrane</keyword>
<evidence type="ECO:0000256" key="1">
    <source>
        <dbReference type="ARBA" id="ARBA00004141"/>
    </source>
</evidence>
<keyword evidence="5 6" id="KW-0472">Membrane</keyword>
<keyword evidence="8" id="KW-1185">Reference proteome</keyword>
<dbReference type="AlphaFoldDB" id="A0A7W5DZI9"/>
<evidence type="ECO:0000256" key="4">
    <source>
        <dbReference type="ARBA" id="ARBA00022989"/>
    </source>
</evidence>
<evidence type="ECO:0000313" key="8">
    <source>
        <dbReference type="Proteomes" id="UP000536179"/>
    </source>
</evidence>
<keyword evidence="4 6" id="KW-1133">Transmembrane helix</keyword>
<organism evidence="7 8">
    <name type="scientific">Aporhodopirellula rubra</name>
    <dbReference type="NCBI Taxonomy" id="980271"/>
    <lineage>
        <taxon>Bacteria</taxon>
        <taxon>Pseudomonadati</taxon>
        <taxon>Planctomycetota</taxon>
        <taxon>Planctomycetia</taxon>
        <taxon>Pirellulales</taxon>
        <taxon>Pirellulaceae</taxon>
        <taxon>Aporhodopirellula</taxon>
    </lineage>
</organism>
<name>A0A7W5DZI9_9BACT</name>
<accession>A0A7W5DZI9</accession>
<comment type="caution">
    <text evidence="7">The sequence shown here is derived from an EMBL/GenBank/DDBJ whole genome shotgun (WGS) entry which is preliminary data.</text>
</comment>
<feature type="transmembrane region" description="Helical" evidence="6">
    <location>
        <begin position="96"/>
        <end position="116"/>
    </location>
</feature>